<protein>
    <submittedName>
        <fullName evidence="1">Uncharacterized protein</fullName>
    </submittedName>
</protein>
<gene>
    <name evidence="2" type="ORF">ERS007679_02084</name>
    <name evidence="1" type="ORF">ERS007681_02172</name>
</gene>
<reference evidence="3 4" key="1">
    <citation type="submission" date="2015-03" db="EMBL/GenBank/DDBJ databases">
        <authorList>
            <consortium name="Pathogen Informatics"/>
        </authorList>
    </citation>
    <scope>NUCLEOTIDE SEQUENCE [LARGE SCALE GENOMIC DNA]</scope>
    <source>
        <strain evidence="2 3">G09801536</strain>
        <strain evidence="1 4">G09901357</strain>
    </source>
</reference>
<dbReference type="AlphaFoldDB" id="A0A655ECL8"/>
<proteinExistence type="predicted"/>
<dbReference type="Proteomes" id="UP000045842">
    <property type="component" value="Unassembled WGS sequence"/>
</dbReference>
<dbReference type="EMBL" id="CSAD01000264">
    <property type="protein sequence ID" value="COV56797.1"/>
    <property type="molecule type" value="Genomic_DNA"/>
</dbReference>
<evidence type="ECO:0000313" key="2">
    <source>
        <dbReference type="EMBL" id="COV56797.1"/>
    </source>
</evidence>
<evidence type="ECO:0000313" key="1">
    <source>
        <dbReference type="EMBL" id="CFE39784.1"/>
    </source>
</evidence>
<dbReference type="EMBL" id="CFOE01000267">
    <property type="protein sequence ID" value="CFE39784.1"/>
    <property type="molecule type" value="Genomic_DNA"/>
</dbReference>
<organism evidence="1 4">
    <name type="scientific">Mycobacterium tuberculosis</name>
    <dbReference type="NCBI Taxonomy" id="1773"/>
    <lineage>
        <taxon>Bacteria</taxon>
        <taxon>Bacillati</taxon>
        <taxon>Actinomycetota</taxon>
        <taxon>Actinomycetes</taxon>
        <taxon>Mycobacteriales</taxon>
        <taxon>Mycobacteriaceae</taxon>
        <taxon>Mycobacterium</taxon>
        <taxon>Mycobacterium tuberculosis complex</taxon>
    </lineage>
</organism>
<evidence type="ECO:0000313" key="3">
    <source>
        <dbReference type="Proteomes" id="UP000045842"/>
    </source>
</evidence>
<name>A0A655ECL8_MYCTX</name>
<evidence type="ECO:0000313" key="4">
    <source>
        <dbReference type="Proteomes" id="UP000048289"/>
    </source>
</evidence>
<dbReference type="Proteomes" id="UP000048289">
    <property type="component" value="Unassembled WGS sequence"/>
</dbReference>
<accession>A0A655ECL8</accession>
<sequence>MMAFTESRQGMVTGLPVSSTTTVFALADATAAISAS</sequence>